<feature type="domain" description="DUF1980" evidence="2">
    <location>
        <begin position="140"/>
        <end position="205"/>
    </location>
</feature>
<dbReference type="Pfam" id="PF21537">
    <property type="entry name" value="DUF1980_C"/>
    <property type="match status" value="1"/>
</dbReference>
<keyword evidence="1" id="KW-0472">Membrane</keyword>
<gene>
    <name evidence="3" type="ORF">VB738_16300</name>
</gene>
<keyword evidence="1" id="KW-1133">Transmembrane helix</keyword>
<evidence type="ECO:0000313" key="4">
    <source>
        <dbReference type="Proteomes" id="UP001304461"/>
    </source>
</evidence>
<accession>A0ABU5RYI4</accession>
<keyword evidence="4" id="KW-1185">Reference proteome</keyword>
<evidence type="ECO:0000259" key="2">
    <source>
        <dbReference type="Pfam" id="PF21537"/>
    </source>
</evidence>
<reference evidence="3 4" key="1">
    <citation type="submission" date="2023-12" db="EMBL/GenBank/DDBJ databases">
        <title>Baltic Sea Cyanobacteria.</title>
        <authorList>
            <person name="Delbaje E."/>
            <person name="Fewer D.P."/>
            <person name="Shishido T.K."/>
        </authorList>
    </citation>
    <scope>NUCLEOTIDE SEQUENCE [LARGE SCALE GENOMIC DNA]</scope>
    <source>
        <strain evidence="3 4">UHCC 0139</strain>
    </source>
</reference>
<name>A0ABU5RYI4_9CYAN</name>
<evidence type="ECO:0000313" key="3">
    <source>
        <dbReference type="EMBL" id="MEA5392824.1"/>
    </source>
</evidence>
<evidence type="ECO:0000256" key="1">
    <source>
        <dbReference type="SAM" id="Phobius"/>
    </source>
</evidence>
<feature type="transmembrane region" description="Helical" evidence="1">
    <location>
        <begin position="12"/>
        <end position="30"/>
    </location>
</feature>
<protein>
    <submittedName>
        <fullName evidence="3">TIGR03943 family protein</fullName>
    </submittedName>
</protein>
<proteinExistence type="predicted"/>
<sequence length="236" mass="25480">MTPPPLLQRAALWRAASLGLWALVLLVSSVDGRLDLLLRAVFHPLVALAGLLLLLVALLQLRLAFGPGRQERGDRRQARTLLLTAAIALLVLLLPPAPSFADLAGQRPRDETAESELSFVLPPAQRSLTDWVRLLRSQPDPKLFAGDPVRISGFVLPMEGEPPQLARLLVRCCLADASPVGLPVDWPAGQAPFPADQWLAIDGVMGLKPAPGGGERLEVVPSRIRPIPRPARPLEP</sequence>
<comment type="caution">
    <text evidence="3">The sequence shown here is derived from an EMBL/GenBank/DDBJ whole genome shotgun (WGS) entry which is preliminary data.</text>
</comment>
<organism evidence="3 4">
    <name type="scientific">Cyanobium gracile UHCC 0139</name>
    <dbReference type="NCBI Taxonomy" id="3110308"/>
    <lineage>
        <taxon>Bacteria</taxon>
        <taxon>Bacillati</taxon>
        <taxon>Cyanobacteriota</taxon>
        <taxon>Cyanophyceae</taxon>
        <taxon>Synechococcales</taxon>
        <taxon>Prochlorococcaceae</taxon>
        <taxon>Cyanobium</taxon>
    </lineage>
</organism>
<dbReference type="Proteomes" id="UP001304461">
    <property type="component" value="Unassembled WGS sequence"/>
</dbReference>
<feature type="transmembrane region" description="Helical" evidence="1">
    <location>
        <begin position="80"/>
        <end position="97"/>
    </location>
</feature>
<dbReference type="NCBIfam" id="TIGR03943">
    <property type="entry name" value="TIGR03943 family putative permease subunit"/>
    <property type="match status" value="1"/>
</dbReference>
<dbReference type="RefSeq" id="WP_323306740.1">
    <property type="nucleotide sequence ID" value="NZ_JAYGHX010000018.1"/>
</dbReference>
<dbReference type="InterPro" id="IPR015402">
    <property type="entry name" value="DUF1980"/>
</dbReference>
<keyword evidence="1" id="KW-0812">Transmembrane</keyword>
<dbReference type="InterPro" id="IPR048447">
    <property type="entry name" value="DUF1980_C"/>
</dbReference>
<feature type="transmembrane region" description="Helical" evidence="1">
    <location>
        <begin position="36"/>
        <end position="59"/>
    </location>
</feature>
<dbReference type="EMBL" id="JAYGHX010000018">
    <property type="protein sequence ID" value="MEA5392824.1"/>
    <property type="molecule type" value="Genomic_DNA"/>
</dbReference>